<organism evidence="1 2">
    <name type="scientific">Selenihalanaerobacter shriftii</name>
    <dbReference type="NCBI Taxonomy" id="142842"/>
    <lineage>
        <taxon>Bacteria</taxon>
        <taxon>Bacillati</taxon>
        <taxon>Bacillota</taxon>
        <taxon>Clostridia</taxon>
        <taxon>Halanaerobiales</taxon>
        <taxon>Halobacteroidaceae</taxon>
        <taxon>Selenihalanaerobacter</taxon>
    </lineage>
</organism>
<gene>
    <name evidence="1" type="ORF">SAMN02745118_01811</name>
</gene>
<dbReference type="Pfam" id="PF02239">
    <property type="entry name" value="Cytochrom_D1"/>
    <property type="match status" value="1"/>
</dbReference>
<keyword evidence="2" id="KW-1185">Reference proteome</keyword>
<dbReference type="STRING" id="142842.SAMN02745118_01811"/>
<accession>A0A1T4NGR1</accession>
<proteinExistence type="predicted"/>
<sequence>MNRIIKSSLIILALGLVLSVVLYPEIVEAKELKPKDLVATNNQAKTYAYIANAYSGTVSVIDTDRHKVINTIKVAKQVSHGIAVDSLHQQLYIGDYKDGNLYVFSLPEEKLIKKLVVDSPVHGVDISPDNKYLYLAGGSKGSSGNVLVIDTKTNEIVNKIITNGAGHINFSSDGKYAYVSNVDKDLISVIDTNKQKLLTKVDVGGGPNEAISSPNGNYFYTANVIDGSISVVNTKNWKTRLTKFIERGTHGIITSSGGKYIWTANRGNTISIVNTKDYQEVKTLTIKGRANHIAIDSTGSFVYVTDVMDNEVIVFDAKSFEKITDFKVGNEPHEISFATLSNS</sequence>
<evidence type="ECO:0000313" key="1">
    <source>
        <dbReference type="EMBL" id="SJZ78355.1"/>
    </source>
</evidence>
<dbReference type="NCBIfam" id="TIGR02276">
    <property type="entry name" value="beta_rpt_yvtn"/>
    <property type="match status" value="2"/>
</dbReference>
<dbReference type="InterPro" id="IPR051200">
    <property type="entry name" value="Host-pathogen_enzymatic-act"/>
</dbReference>
<dbReference type="InterPro" id="IPR015943">
    <property type="entry name" value="WD40/YVTN_repeat-like_dom_sf"/>
</dbReference>
<dbReference type="PANTHER" id="PTHR47197">
    <property type="entry name" value="PROTEIN NIRF"/>
    <property type="match status" value="1"/>
</dbReference>
<dbReference type="InterPro" id="IPR011045">
    <property type="entry name" value="N2O_reductase_N"/>
</dbReference>
<dbReference type="AlphaFoldDB" id="A0A1T4NGR1"/>
<dbReference type="OrthoDB" id="55891at2"/>
<name>A0A1T4NGR1_9FIRM</name>
<reference evidence="2" key="1">
    <citation type="submission" date="2017-02" db="EMBL/GenBank/DDBJ databases">
        <authorList>
            <person name="Varghese N."/>
            <person name="Submissions S."/>
        </authorList>
    </citation>
    <scope>NUCLEOTIDE SEQUENCE [LARGE SCALE GENOMIC DNA]</scope>
    <source>
        <strain evidence="2">ATCC BAA-73</strain>
    </source>
</reference>
<protein>
    <submittedName>
        <fullName evidence="1">40-residue YVTN family beta-propeller repeat-containing protein</fullName>
    </submittedName>
</protein>
<dbReference type="EMBL" id="FUWM01000014">
    <property type="protein sequence ID" value="SJZ78355.1"/>
    <property type="molecule type" value="Genomic_DNA"/>
</dbReference>
<dbReference type="RefSeq" id="WP_078810266.1">
    <property type="nucleotide sequence ID" value="NZ_FUWM01000014.1"/>
</dbReference>
<dbReference type="PANTHER" id="PTHR47197:SF3">
    <property type="entry name" value="DIHYDRO-HEME D1 DEHYDROGENASE"/>
    <property type="match status" value="1"/>
</dbReference>
<evidence type="ECO:0000313" key="2">
    <source>
        <dbReference type="Proteomes" id="UP000190625"/>
    </source>
</evidence>
<dbReference type="SUPFAM" id="SSF50974">
    <property type="entry name" value="Nitrous oxide reductase, N-terminal domain"/>
    <property type="match status" value="1"/>
</dbReference>
<dbReference type="InterPro" id="IPR011964">
    <property type="entry name" value="YVTN_b-propeller_repeat"/>
</dbReference>
<dbReference type="Gene3D" id="2.130.10.10">
    <property type="entry name" value="YVTN repeat-like/Quinoprotein amine dehydrogenase"/>
    <property type="match status" value="2"/>
</dbReference>
<dbReference type="Proteomes" id="UP000190625">
    <property type="component" value="Unassembled WGS sequence"/>
</dbReference>